<keyword evidence="2" id="KW-1185">Reference proteome</keyword>
<evidence type="ECO:0000313" key="3">
    <source>
        <dbReference type="RefSeq" id="XP_028353174.1"/>
    </source>
</evidence>
<gene>
    <name evidence="3" type="primary">LOC114487446</name>
</gene>
<feature type="region of interest" description="Disordered" evidence="1">
    <location>
        <begin position="58"/>
        <end position="81"/>
    </location>
</feature>
<name>A0A455BVZ5_PHYMC</name>
<organism evidence="2 3">
    <name type="scientific">Physeter macrocephalus</name>
    <name type="common">Sperm whale</name>
    <name type="synonym">Physeter catodon</name>
    <dbReference type="NCBI Taxonomy" id="9755"/>
    <lineage>
        <taxon>Eukaryota</taxon>
        <taxon>Metazoa</taxon>
        <taxon>Chordata</taxon>
        <taxon>Craniata</taxon>
        <taxon>Vertebrata</taxon>
        <taxon>Euteleostomi</taxon>
        <taxon>Mammalia</taxon>
        <taxon>Eutheria</taxon>
        <taxon>Laurasiatheria</taxon>
        <taxon>Artiodactyla</taxon>
        <taxon>Whippomorpha</taxon>
        <taxon>Cetacea</taxon>
        <taxon>Odontoceti</taxon>
        <taxon>Physeteridae</taxon>
        <taxon>Physeter</taxon>
    </lineage>
</organism>
<proteinExistence type="predicted"/>
<dbReference type="KEGG" id="pcad:114487446"/>
<dbReference type="GeneID" id="114487446"/>
<accession>A0A455BVZ5</accession>
<dbReference type="RefSeq" id="XP_028353174.1">
    <property type="nucleotide sequence ID" value="XM_028497373.2"/>
</dbReference>
<sequence>MSATRRARPPARLARGLGPRSSAGALSRLGQVRPCPGLVRAPPAGHLKSPPAVAFWALGKASPTSGPPDTHGDTPASGRSVKKCLHPAPFIQTNPAAVTLVQGTITLDSLSQLLSQYSWCARHKSTGSRTKSVLLSGALGATSQETPSFWSCCVRMLRGTQQKASLLSTWDLARSLDAFSAPPLPQCSGPFHLQHPTGALPQRSLLCLTRGTSRPGLRVCQGLVVQGQPAVASSRMLVRHQETQDLVRLWHQLAVTPWASVSPGS</sequence>
<protein>
    <submittedName>
        <fullName evidence="3">Uncharacterized protein</fullName>
    </submittedName>
</protein>
<evidence type="ECO:0000313" key="2">
    <source>
        <dbReference type="Proteomes" id="UP000248484"/>
    </source>
</evidence>
<feature type="compositionally biased region" description="Low complexity" evidence="1">
    <location>
        <begin position="10"/>
        <end position="20"/>
    </location>
</feature>
<reference evidence="3" key="1">
    <citation type="submission" date="2025-08" db="UniProtKB">
        <authorList>
            <consortium name="RefSeq"/>
        </authorList>
    </citation>
    <scope>IDENTIFICATION</scope>
    <source>
        <tissue evidence="3">Muscle</tissue>
    </source>
</reference>
<dbReference type="Proteomes" id="UP000248484">
    <property type="component" value="Chromosome 13"/>
</dbReference>
<feature type="region of interest" description="Disordered" evidence="1">
    <location>
        <begin position="1"/>
        <end position="44"/>
    </location>
</feature>
<dbReference type="InParanoid" id="A0A455BVZ5"/>
<dbReference type="AlphaFoldDB" id="A0A455BVZ5"/>
<evidence type="ECO:0000256" key="1">
    <source>
        <dbReference type="SAM" id="MobiDB-lite"/>
    </source>
</evidence>